<dbReference type="PANTHER" id="PTHR31126:SF1">
    <property type="entry name" value="TYROSINE SPECIFIC PROTEIN PHOSPHATASES DOMAIN-CONTAINING PROTEIN"/>
    <property type="match status" value="1"/>
</dbReference>
<dbReference type="AlphaFoldDB" id="A0A2T0V0M0"/>
<dbReference type="InterPro" id="IPR000387">
    <property type="entry name" value="Tyr_Pase_dom"/>
</dbReference>
<dbReference type="Proteomes" id="UP000237822">
    <property type="component" value="Unassembled WGS sequence"/>
</dbReference>
<dbReference type="GO" id="GO:0004721">
    <property type="term" value="F:phosphoprotein phosphatase activity"/>
    <property type="evidence" value="ECO:0007669"/>
    <property type="project" value="InterPro"/>
</dbReference>
<evidence type="ECO:0000256" key="2">
    <source>
        <dbReference type="SAM" id="MobiDB-lite"/>
    </source>
</evidence>
<evidence type="ECO:0000313" key="5">
    <source>
        <dbReference type="Proteomes" id="UP000237822"/>
    </source>
</evidence>
<evidence type="ECO:0000256" key="1">
    <source>
        <dbReference type="ARBA" id="ARBA00009580"/>
    </source>
</evidence>
<reference evidence="4 5" key="1">
    <citation type="submission" date="2018-03" db="EMBL/GenBank/DDBJ databases">
        <title>Genomic Encyclopedia of Archaeal and Bacterial Type Strains, Phase II (KMG-II): from individual species to whole genera.</title>
        <authorList>
            <person name="Goeker M."/>
        </authorList>
    </citation>
    <scope>NUCLEOTIDE SEQUENCE [LARGE SCALE GENOMIC DNA]</scope>
    <source>
        <strain evidence="4 5">ATCC BAA-1496</strain>
    </source>
</reference>
<dbReference type="PROSITE" id="PS00383">
    <property type="entry name" value="TYR_PHOSPHATASE_1"/>
    <property type="match status" value="1"/>
</dbReference>
<evidence type="ECO:0000259" key="3">
    <source>
        <dbReference type="PROSITE" id="PS50056"/>
    </source>
</evidence>
<comment type="similarity">
    <text evidence="1">Belongs to the protein-tyrosine phosphatase family.</text>
</comment>
<keyword evidence="5" id="KW-1185">Reference proteome</keyword>
<organism evidence="4 5">
    <name type="scientific">Knoellia remsis</name>
    <dbReference type="NCBI Taxonomy" id="407159"/>
    <lineage>
        <taxon>Bacteria</taxon>
        <taxon>Bacillati</taxon>
        <taxon>Actinomycetota</taxon>
        <taxon>Actinomycetes</taxon>
        <taxon>Micrococcales</taxon>
        <taxon>Intrasporangiaceae</taxon>
        <taxon>Knoellia</taxon>
    </lineage>
</organism>
<protein>
    <submittedName>
        <fullName evidence="4">Protein tyrosine/serine phosphatase</fullName>
    </submittedName>
</protein>
<dbReference type="Gene3D" id="3.90.190.10">
    <property type="entry name" value="Protein tyrosine phosphatase superfamily"/>
    <property type="match status" value="1"/>
</dbReference>
<feature type="domain" description="Tyrosine specific protein phosphatases" evidence="3">
    <location>
        <begin position="158"/>
        <end position="204"/>
    </location>
</feature>
<feature type="region of interest" description="Disordered" evidence="2">
    <location>
        <begin position="1"/>
        <end position="40"/>
    </location>
</feature>
<name>A0A2T0V0M0_9MICO</name>
<dbReference type="InterPro" id="IPR026893">
    <property type="entry name" value="Tyr/Ser_Pase_IphP-type"/>
</dbReference>
<dbReference type="InterPro" id="IPR029021">
    <property type="entry name" value="Prot-tyrosine_phosphatase-like"/>
</dbReference>
<dbReference type="PANTHER" id="PTHR31126">
    <property type="entry name" value="TYROSINE-PROTEIN PHOSPHATASE"/>
    <property type="match status" value="1"/>
</dbReference>
<feature type="compositionally biased region" description="Polar residues" evidence="2">
    <location>
        <begin position="1"/>
        <end position="10"/>
    </location>
</feature>
<dbReference type="EMBL" id="PVTI01000001">
    <property type="protein sequence ID" value="PRY63694.1"/>
    <property type="molecule type" value="Genomic_DNA"/>
</dbReference>
<dbReference type="InterPro" id="IPR016130">
    <property type="entry name" value="Tyr_Pase_AS"/>
</dbReference>
<evidence type="ECO:0000313" key="4">
    <source>
        <dbReference type="EMBL" id="PRY63694.1"/>
    </source>
</evidence>
<dbReference type="SUPFAM" id="SSF52799">
    <property type="entry name" value="(Phosphotyrosine protein) phosphatases II"/>
    <property type="match status" value="1"/>
</dbReference>
<proteinExistence type="inferred from homology"/>
<dbReference type="PROSITE" id="PS50056">
    <property type="entry name" value="TYR_PHOSPHATASE_2"/>
    <property type="match status" value="1"/>
</dbReference>
<comment type="caution">
    <text evidence="4">The sequence shown here is derived from an EMBL/GenBank/DDBJ whole genome shotgun (WGS) entry which is preliminary data.</text>
</comment>
<accession>A0A2T0V0M0</accession>
<dbReference type="Pfam" id="PF13350">
    <property type="entry name" value="Y_phosphatase3"/>
    <property type="match status" value="1"/>
</dbReference>
<sequence length="294" mass="32042">MSPGCLTQCSGGAHATSYDGGVSHTPGREPTEPPADPTPLDRWVELDGVVNMRDAGGLPTRDGRMIQPGRLLRSDNLQDLSESDVRRLVDELGVSDIVDLRSDTEVSTEGPGPLWEVESLKHHHHSLFGDGRKVTAEQALAMPEHSTRPVRDAQFWSDHYLGYLSTRPDSVSAALDVVSRSTGATVIHCAAGKDRTGTVTALALDVAGVPREAIIEDYALTGERLERIIARLMPRDLYGKALSQQSVEDQLPRPETMATILDTLESEFGGGEGWLRAQGWTDEDIARLRDRLTT</sequence>
<gene>
    <name evidence="4" type="ORF">BCF74_10192</name>
</gene>